<dbReference type="GO" id="GO:0006313">
    <property type="term" value="P:DNA transposition"/>
    <property type="evidence" value="ECO:0007669"/>
    <property type="project" value="InterPro"/>
</dbReference>
<dbReference type="Proteomes" id="UP000673383">
    <property type="component" value="Unassembled WGS sequence"/>
</dbReference>
<dbReference type="Pfam" id="PF01548">
    <property type="entry name" value="DEDD_Tnp_IS110"/>
    <property type="match status" value="1"/>
</dbReference>
<evidence type="ECO:0000313" key="3">
    <source>
        <dbReference type="EMBL" id="MBP1298698.1"/>
    </source>
</evidence>
<dbReference type="NCBIfam" id="NF033542">
    <property type="entry name" value="transpos_IS110"/>
    <property type="match status" value="1"/>
</dbReference>
<evidence type="ECO:0000313" key="4">
    <source>
        <dbReference type="Proteomes" id="UP000673383"/>
    </source>
</evidence>
<dbReference type="InterPro" id="IPR047650">
    <property type="entry name" value="Transpos_IS110"/>
</dbReference>
<dbReference type="PANTHER" id="PTHR33055:SF3">
    <property type="entry name" value="PUTATIVE TRANSPOSASE FOR IS117-RELATED"/>
    <property type="match status" value="1"/>
</dbReference>
<comment type="caution">
    <text evidence="3">The sequence shown here is derived from an EMBL/GenBank/DDBJ whole genome shotgun (WGS) entry which is preliminary data.</text>
</comment>
<sequence length="345" mass="38052">MNQIIRIGIDTSKYIFVLHGVDAAEQVVLRKKLSRKQVLEFFAKLPPTVIGMEACGASQHWARELSKLGHEVKLMAPQLVKPYVMRNKNDGRDAEGLCEAMSRRSMRFVPVKTAEQQAALMLMGVRDGLIVRRTQPTNTIRGHAAEYGLIAPKGLDAIEPLLARIAQDETLPALARELFVVLGRERARLEGELKAVEAKLMAWHRGDATGRRLAEIPSVGPIVATALVMKTPDPHAFRSGRHFAAWLGLTPKDHSTAGRTRLGKITRAGDEDLRRLLVIGATAVIQQARRGRGHHSRWLLALIQRKPPKLAAVALANKVARIAWKLMATGESYDVARIKPMTAAA</sequence>
<dbReference type="Pfam" id="PF02371">
    <property type="entry name" value="Transposase_20"/>
    <property type="match status" value="1"/>
</dbReference>
<dbReference type="InterPro" id="IPR003346">
    <property type="entry name" value="Transposase_20"/>
</dbReference>
<dbReference type="GO" id="GO:0003677">
    <property type="term" value="F:DNA binding"/>
    <property type="evidence" value="ECO:0007669"/>
    <property type="project" value="InterPro"/>
</dbReference>
<dbReference type="RefSeq" id="WP_209945714.1">
    <property type="nucleotide sequence ID" value="NZ_JAFICZ010000001.1"/>
</dbReference>
<proteinExistence type="predicted"/>
<name>A0A8I1YLZ9_BRAEL</name>
<reference evidence="3" key="1">
    <citation type="submission" date="2021-02" db="EMBL/GenBank/DDBJ databases">
        <title>Genomic Encyclopedia of Type Strains, Phase IV (KMG-V): Genome sequencing to study the core and pangenomes of soil and plant-associated prokaryotes.</title>
        <authorList>
            <person name="Whitman W."/>
        </authorList>
    </citation>
    <scope>NUCLEOTIDE SEQUENCE</scope>
    <source>
        <strain evidence="3">USDA 406</strain>
    </source>
</reference>
<protein>
    <submittedName>
        <fullName evidence="3">Transposase</fullName>
    </submittedName>
</protein>
<feature type="domain" description="Transposase IS110-like N-terminal" evidence="1">
    <location>
        <begin position="7"/>
        <end position="145"/>
    </location>
</feature>
<dbReference type="PANTHER" id="PTHR33055">
    <property type="entry name" value="TRANSPOSASE FOR INSERTION SEQUENCE ELEMENT IS1111A"/>
    <property type="match status" value="1"/>
</dbReference>
<gene>
    <name evidence="3" type="ORF">JOH49_008451</name>
</gene>
<evidence type="ECO:0000259" key="1">
    <source>
        <dbReference type="Pfam" id="PF01548"/>
    </source>
</evidence>
<dbReference type="AlphaFoldDB" id="A0A8I1YLZ9"/>
<accession>A0A8I1YLZ9</accession>
<dbReference type="InterPro" id="IPR002525">
    <property type="entry name" value="Transp_IS110-like_N"/>
</dbReference>
<feature type="domain" description="Transposase IS116/IS110/IS902 C-terminal" evidence="2">
    <location>
        <begin position="211"/>
        <end position="287"/>
    </location>
</feature>
<dbReference type="EMBL" id="JAFICZ010000001">
    <property type="protein sequence ID" value="MBP1298698.1"/>
    <property type="molecule type" value="Genomic_DNA"/>
</dbReference>
<evidence type="ECO:0000259" key="2">
    <source>
        <dbReference type="Pfam" id="PF02371"/>
    </source>
</evidence>
<dbReference type="GO" id="GO:0004803">
    <property type="term" value="F:transposase activity"/>
    <property type="evidence" value="ECO:0007669"/>
    <property type="project" value="InterPro"/>
</dbReference>
<organism evidence="3 4">
    <name type="scientific">Bradyrhizobium elkanii</name>
    <dbReference type="NCBI Taxonomy" id="29448"/>
    <lineage>
        <taxon>Bacteria</taxon>
        <taxon>Pseudomonadati</taxon>
        <taxon>Pseudomonadota</taxon>
        <taxon>Alphaproteobacteria</taxon>
        <taxon>Hyphomicrobiales</taxon>
        <taxon>Nitrobacteraceae</taxon>
        <taxon>Bradyrhizobium</taxon>
    </lineage>
</organism>